<evidence type="ECO:0000256" key="6">
    <source>
        <dbReference type="SAM" id="Coils"/>
    </source>
</evidence>
<evidence type="ECO:0000256" key="2">
    <source>
        <dbReference type="ARBA" id="ARBA00022723"/>
    </source>
</evidence>
<dbReference type="InterPro" id="IPR011042">
    <property type="entry name" value="6-blade_b-propeller_TolB-like"/>
</dbReference>
<dbReference type="PROSITE" id="PS50089">
    <property type="entry name" value="ZF_RING_2"/>
    <property type="match status" value="1"/>
</dbReference>
<dbReference type="InterPro" id="IPR000315">
    <property type="entry name" value="Znf_B-box"/>
</dbReference>
<evidence type="ECO:0000256" key="5">
    <source>
        <dbReference type="PROSITE-ProRule" id="PRU00024"/>
    </source>
</evidence>
<feature type="domain" description="B box-type" evidence="8">
    <location>
        <begin position="96"/>
        <end position="146"/>
    </location>
</feature>
<dbReference type="Gene3D" id="2.120.10.30">
    <property type="entry name" value="TolB, C-terminal domain"/>
    <property type="match status" value="1"/>
</dbReference>
<dbReference type="Gene3D" id="3.30.160.60">
    <property type="entry name" value="Classic Zinc Finger"/>
    <property type="match status" value="1"/>
</dbReference>
<dbReference type="Gene3D" id="3.30.40.10">
    <property type="entry name" value="Zinc/RING finger domain, C3HC4 (zinc finger)"/>
    <property type="match status" value="1"/>
</dbReference>
<feature type="coiled-coil region" evidence="6">
    <location>
        <begin position="237"/>
        <end position="271"/>
    </location>
</feature>
<keyword evidence="4" id="KW-0862">Zinc</keyword>
<dbReference type="InterPro" id="IPR001841">
    <property type="entry name" value="Znf_RING"/>
</dbReference>
<evidence type="ECO:0008006" key="11">
    <source>
        <dbReference type="Google" id="ProtNLM"/>
    </source>
</evidence>
<dbReference type="InterPro" id="IPR013083">
    <property type="entry name" value="Znf_RING/FYVE/PHD"/>
</dbReference>
<dbReference type="PROSITE" id="PS50119">
    <property type="entry name" value="ZF_BBOX"/>
    <property type="match status" value="2"/>
</dbReference>
<feature type="domain" description="RING-type" evidence="7">
    <location>
        <begin position="20"/>
        <end position="67"/>
    </location>
</feature>
<name>A0A8W8M4E4_MAGGI</name>
<dbReference type="SUPFAM" id="SSF50969">
    <property type="entry name" value="YVTN repeat-like/Quinoprotein amine dehydrogenase"/>
    <property type="match status" value="1"/>
</dbReference>
<evidence type="ECO:0000313" key="10">
    <source>
        <dbReference type="Proteomes" id="UP000005408"/>
    </source>
</evidence>
<dbReference type="InterPro" id="IPR017907">
    <property type="entry name" value="Znf_RING_CS"/>
</dbReference>
<dbReference type="InterPro" id="IPR047153">
    <property type="entry name" value="TRIM45/56/19-like"/>
</dbReference>
<dbReference type="CDD" id="cd19757">
    <property type="entry name" value="Bbox1"/>
    <property type="match status" value="1"/>
</dbReference>
<dbReference type="InterPro" id="IPR027370">
    <property type="entry name" value="Znf-RING_euk"/>
</dbReference>
<protein>
    <recommendedName>
        <fullName evidence="11">Tripartite motif-containing protein 45</fullName>
    </recommendedName>
</protein>
<dbReference type="Pfam" id="PF13445">
    <property type="entry name" value="zf-RING_UBOX"/>
    <property type="match status" value="1"/>
</dbReference>
<dbReference type="SUPFAM" id="SSF57850">
    <property type="entry name" value="RING/U-box"/>
    <property type="match status" value="1"/>
</dbReference>
<dbReference type="InterPro" id="IPR011044">
    <property type="entry name" value="Quino_amine_DH_bsu"/>
</dbReference>
<dbReference type="SMART" id="SM00184">
    <property type="entry name" value="RING"/>
    <property type="match status" value="1"/>
</dbReference>
<keyword evidence="1" id="KW-0597">Phosphoprotein</keyword>
<dbReference type="Proteomes" id="UP000005408">
    <property type="component" value="Unassembled WGS sequence"/>
</dbReference>
<dbReference type="SUPFAM" id="SSF57845">
    <property type="entry name" value="B-box zinc-binding domain"/>
    <property type="match status" value="1"/>
</dbReference>
<feature type="domain" description="B box-type" evidence="8">
    <location>
        <begin position="157"/>
        <end position="199"/>
    </location>
</feature>
<organism evidence="9 10">
    <name type="scientific">Magallana gigas</name>
    <name type="common">Pacific oyster</name>
    <name type="synonym">Crassostrea gigas</name>
    <dbReference type="NCBI Taxonomy" id="29159"/>
    <lineage>
        <taxon>Eukaryota</taxon>
        <taxon>Metazoa</taxon>
        <taxon>Spiralia</taxon>
        <taxon>Lophotrochozoa</taxon>
        <taxon>Mollusca</taxon>
        <taxon>Bivalvia</taxon>
        <taxon>Autobranchia</taxon>
        <taxon>Pteriomorphia</taxon>
        <taxon>Ostreida</taxon>
        <taxon>Ostreoidea</taxon>
        <taxon>Ostreidae</taxon>
        <taxon>Magallana</taxon>
    </lineage>
</organism>
<evidence type="ECO:0000259" key="8">
    <source>
        <dbReference type="PROSITE" id="PS50119"/>
    </source>
</evidence>
<keyword evidence="6" id="KW-0175">Coiled coil</keyword>
<keyword evidence="3 5" id="KW-0863">Zinc-finger</keyword>
<evidence type="ECO:0000256" key="1">
    <source>
        <dbReference type="ARBA" id="ARBA00022553"/>
    </source>
</evidence>
<evidence type="ECO:0000259" key="7">
    <source>
        <dbReference type="PROSITE" id="PS50089"/>
    </source>
</evidence>
<dbReference type="PANTHER" id="PTHR25462">
    <property type="entry name" value="BONUS, ISOFORM C-RELATED"/>
    <property type="match status" value="1"/>
</dbReference>
<keyword evidence="2" id="KW-0479">Metal-binding</keyword>
<dbReference type="PANTHER" id="PTHR25462:SF296">
    <property type="entry name" value="MEIOTIC P26, ISOFORM F"/>
    <property type="match status" value="1"/>
</dbReference>
<reference evidence="9" key="1">
    <citation type="submission" date="2022-08" db="UniProtKB">
        <authorList>
            <consortium name="EnsemblMetazoa"/>
        </authorList>
    </citation>
    <scope>IDENTIFICATION</scope>
    <source>
        <strain evidence="9">05x7-T-G4-1.051#20</strain>
    </source>
</reference>
<dbReference type="EnsemblMetazoa" id="G30918.1">
    <property type="protein sequence ID" value="G30918.1:cds"/>
    <property type="gene ID" value="G30918"/>
</dbReference>
<dbReference type="GO" id="GO:0008270">
    <property type="term" value="F:zinc ion binding"/>
    <property type="evidence" value="ECO:0007669"/>
    <property type="project" value="UniProtKB-KW"/>
</dbReference>
<keyword evidence="10" id="KW-1185">Reference proteome</keyword>
<dbReference type="AlphaFoldDB" id="A0A8W8M4E4"/>
<evidence type="ECO:0000256" key="3">
    <source>
        <dbReference type="ARBA" id="ARBA00022771"/>
    </source>
</evidence>
<accession>A0A8W8M4E4</accession>
<sequence>MAFADSKSRFGDNLGNMFLCSVCCEKFKSPRILPCGHSFCHSCIASAVNSSCEHKEAPVGFNCPLCRDFIPCFGDQKEWVNHFFLNKTLTHVIDISEKNLCGACEIENEETQGVNYCFECCEAMCETCTKFHKKSAASRRHTVCPFSSALDTCMQQNMNNLCVKHQERLVEFVCNDHDEPCCLLCAATQHRTCHSVEPIDVAAKKIRESSVIQDIVSKLKGYEQKLSKVKFSEEKNIDEIDKESERLGEEAEKLEEDIVRYASELKNTFLNELAKMTKASKEKINKSTTSLNDQIQCIKKCQHSLSNIVETSDVANQIVEVCKAKQIVGQLKSFRTKEVHISLAAQELPGFKENKKKTLLFPKLQQFEVTNDIVLEIDIRTAMLKKGVSFSVSGKQIYNGAFLPDGTMMFPQYINNGQCFLFKKNGTQLKQIKFGQDPLCVRNDGEEIFITMVRGMKISAISSKTFQHIRSFSTTKQCFGLDVFNNHLYIACIDSIEVVDKSGTLIQSHAVEKSVECVIVTKQGNIVYSNYDKDKVTSMDDTWNTLWTYTSPNLRFPYGLEKDSNDNIYIAGKISNNIHVVSRDGDPLRVFDIIDRPWFIMIPPDDDSVCCICSDNTTMTVYRIT</sequence>
<dbReference type="PROSITE" id="PS00518">
    <property type="entry name" value="ZF_RING_1"/>
    <property type="match status" value="1"/>
</dbReference>
<proteinExistence type="predicted"/>
<evidence type="ECO:0000256" key="4">
    <source>
        <dbReference type="ARBA" id="ARBA00022833"/>
    </source>
</evidence>
<evidence type="ECO:0000313" key="9">
    <source>
        <dbReference type="EnsemblMetazoa" id="G30918.1:cds"/>
    </source>
</evidence>
<dbReference type="Pfam" id="PF00643">
    <property type="entry name" value="zf-B_box"/>
    <property type="match status" value="1"/>
</dbReference>